<accession>A0AAU7KGN9</accession>
<evidence type="ECO:0000259" key="5">
    <source>
        <dbReference type="PROSITE" id="PS50887"/>
    </source>
</evidence>
<feature type="transmembrane region" description="Helical" evidence="4">
    <location>
        <begin position="125"/>
        <end position="145"/>
    </location>
</feature>
<dbReference type="GO" id="GO:0005886">
    <property type="term" value="C:plasma membrane"/>
    <property type="evidence" value="ECO:0007669"/>
    <property type="project" value="TreeGrafter"/>
</dbReference>
<dbReference type="EC" id="2.7.7.65" evidence="2"/>
<dbReference type="PROSITE" id="PS50887">
    <property type="entry name" value="GGDEF"/>
    <property type="match status" value="1"/>
</dbReference>
<comment type="cofactor">
    <cofactor evidence="1">
        <name>Mg(2+)</name>
        <dbReference type="ChEBI" id="CHEBI:18420"/>
    </cofactor>
</comment>
<evidence type="ECO:0000313" key="6">
    <source>
        <dbReference type="EMBL" id="XBO70308.1"/>
    </source>
</evidence>
<dbReference type="NCBIfam" id="TIGR00254">
    <property type="entry name" value="GGDEF"/>
    <property type="match status" value="1"/>
</dbReference>
<dbReference type="AlphaFoldDB" id="A0AAU7KGN9"/>
<comment type="catalytic activity">
    <reaction evidence="3">
        <text>2 GTP = 3',3'-c-di-GMP + 2 diphosphate</text>
        <dbReference type="Rhea" id="RHEA:24898"/>
        <dbReference type="ChEBI" id="CHEBI:33019"/>
        <dbReference type="ChEBI" id="CHEBI:37565"/>
        <dbReference type="ChEBI" id="CHEBI:58805"/>
        <dbReference type="EC" id="2.7.7.65"/>
    </reaction>
</comment>
<dbReference type="GO" id="GO:1902201">
    <property type="term" value="P:negative regulation of bacterial-type flagellum-dependent cell motility"/>
    <property type="evidence" value="ECO:0007669"/>
    <property type="project" value="TreeGrafter"/>
</dbReference>
<dbReference type="InterPro" id="IPR050469">
    <property type="entry name" value="Diguanylate_Cyclase"/>
</dbReference>
<keyword evidence="4" id="KW-1133">Transmembrane helix</keyword>
<protein>
    <recommendedName>
        <fullName evidence="2">diguanylate cyclase</fullName>
        <ecNumber evidence="2">2.7.7.65</ecNumber>
    </recommendedName>
</protein>
<gene>
    <name evidence="6" type="ORF">NFG58_17055</name>
</gene>
<dbReference type="RefSeq" id="WP_348827032.1">
    <property type="nucleotide sequence ID" value="NZ_CP098827.1"/>
</dbReference>
<evidence type="ECO:0000256" key="4">
    <source>
        <dbReference type="SAM" id="Phobius"/>
    </source>
</evidence>
<evidence type="ECO:0000256" key="3">
    <source>
        <dbReference type="ARBA" id="ARBA00034247"/>
    </source>
</evidence>
<feature type="domain" description="GGDEF" evidence="5">
    <location>
        <begin position="226"/>
        <end position="358"/>
    </location>
</feature>
<evidence type="ECO:0000256" key="1">
    <source>
        <dbReference type="ARBA" id="ARBA00001946"/>
    </source>
</evidence>
<dbReference type="SUPFAM" id="SSF55073">
    <property type="entry name" value="Nucleotide cyclase"/>
    <property type="match status" value="1"/>
</dbReference>
<dbReference type="PANTHER" id="PTHR45138:SF9">
    <property type="entry name" value="DIGUANYLATE CYCLASE DGCM-RELATED"/>
    <property type="match status" value="1"/>
</dbReference>
<keyword evidence="4" id="KW-0472">Membrane</keyword>
<dbReference type="Gene3D" id="3.30.70.270">
    <property type="match status" value="1"/>
</dbReference>
<evidence type="ECO:0000256" key="2">
    <source>
        <dbReference type="ARBA" id="ARBA00012528"/>
    </source>
</evidence>
<dbReference type="FunFam" id="3.30.70.270:FF:000001">
    <property type="entry name" value="Diguanylate cyclase domain protein"/>
    <property type="match status" value="1"/>
</dbReference>
<feature type="transmembrane region" description="Helical" evidence="4">
    <location>
        <begin position="27"/>
        <end position="48"/>
    </location>
</feature>
<dbReference type="CDD" id="cd01949">
    <property type="entry name" value="GGDEF"/>
    <property type="match status" value="1"/>
</dbReference>
<dbReference type="PANTHER" id="PTHR45138">
    <property type="entry name" value="REGULATORY COMPONENTS OF SENSORY TRANSDUCTION SYSTEM"/>
    <property type="match status" value="1"/>
</dbReference>
<sequence length="366" mass="41109">MAPFSPLTQAAAQRPDNIRHRNLRKHLLTRWASLMGAAVHFLFIPLFWVLDHSLLALINVISVAMWLGAYLANQHGEQDRAVYLITTEAYCHAIIATVILGTSAGFHFYLLTLSCWAAVTHSVKWVALVLGLMGMLIFLFLEFPLSQMFPLESGPGFPLMLATLNLSCALFTMVGFAMLARHVYETQEETLTSMATRDALTGLHNRRFAGEYLRQLSGDRQDGTNTPYSLALIDIDHFKLINDKHGHKVGDQCLIQISDLLVRHFRRSDVLCRWGGEEFLLIFPGADLNEILPVLEGFQERLRSLPIMHNGDVISLTVSVGVTSHTPGMHYDLLINRADHLLYRAKAEGRDRIISDESEEQVPPPL</sequence>
<dbReference type="InterPro" id="IPR029787">
    <property type="entry name" value="Nucleotide_cyclase"/>
</dbReference>
<dbReference type="GO" id="GO:0052621">
    <property type="term" value="F:diguanylate cyclase activity"/>
    <property type="evidence" value="ECO:0007669"/>
    <property type="project" value="UniProtKB-EC"/>
</dbReference>
<dbReference type="InterPro" id="IPR043128">
    <property type="entry name" value="Rev_trsase/Diguanyl_cyclase"/>
</dbReference>
<feature type="transmembrane region" description="Helical" evidence="4">
    <location>
        <begin position="93"/>
        <end position="119"/>
    </location>
</feature>
<proteinExistence type="predicted"/>
<name>A0AAU7KGN9_9GAMM</name>
<feature type="transmembrane region" description="Helical" evidence="4">
    <location>
        <begin position="54"/>
        <end position="72"/>
    </location>
</feature>
<reference evidence="6" key="1">
    <citation type="submission" date="2022-06" db="EMBL/GenBank/DDBJ databases">
        <title>A novel DMS-producing enzyme.</title>
        <authorList>
            <person name="Zhang Y."/>
        </authorList>
    </citation>
    <scope>NUCLEOTIDE SEQUENCE</scope>
    <source>
        <strain evidence="6">RT37</strain>
    </source>
</reference>
<feature type="transmembrane region" description="Helical" evidence="4">
    <location>
        <begin position="157"/>
        <end position="180"/>
    </location>
</feature>
<dbReference type="GO" id="GO:0043709">
    <property type="term" value="P:cell adhesion involved in single-species biofilm formation"/>
    <property type="evidence" value="ECO:0007669"/>
    <property type="project" value="TreeGrafter"/>
</dbReference>
<dbReference type="SMART" id="SM00267">
    <property type="entry name" value="GGDEF"/>
    <property type="match status" value="1"/>
</dbReference>
<dbReference type="EMBL" id="CP098827">
    <property type="protein sequence ID" value="XBO70308.1"/>
    <property type="molecule type" value="Genomic_DNA"/>
</dbReference>
<organism evidence="6">
    <name type="scientific">Halomonas sp. RT37</name>
    <dbReference type="NCBI Taxonomy" id="2950872"/>
    <lineage>
        <taxon>Bacteria</taxon>
        <taxon>Pseudomonadati</taxon>
        <taxon>Pseudomonadota</taxon>
        <taxon>Gammaproteobacteria</taxon>
        <taxon>Oceanospirillales</taxon>
        <taxon>Halomonadaceae</taxon>
        <taxon>Halomonas</taxon>
    </lineage>
</organism>
<dbReference type="InterPro" id="IPR000160">
    <property type="entry name" value="GGDEF_dom"/>
</dbReference>
<dbReference type="Pfam" id="PF00990">
    <property type="entry name" value="GGDEF"/>
    <property type="match status" value="1"/>
</dbReference>
<keyword evidence="4" id="KW-0812">Transmembrane</keyword>